<evidence type="ECO:0000256" key="4">
    <source>
        <dbReference type="ARBA" id="ARBA00022737"/>
    </source>
</evidence>
<dbReference type="InterPro" id="IPR044751">
    <property type="entry name" value="Ion_transp-like_CBS"/>
</dbReference>
<name>A0A382HSC4_9ZZZZ</name>
<evidence type="ECO:0000256" key="3">
    <source>
        <dbReference type="ARBA" id="ARBA00022692"/>
    </source>
</evidence>
<feature type="transmembrane region" description="Helical" evidence="8">
    <location>
        <begin position="90"/>
        <end position="111"/>
    </location>
</feature>
<comment type="subcellular location">
    <subcellularLocation>
        <location evidence="1">Cell membrane</location>
        <topology evidence="1">Multi-pass membrane protein</topology>
    </subcellularLocation>
</comment>
<dbReference type="SUPFAM" id="SSF54631">
    <property type="entry name" value="CBS-domain pair"/>
    <property type="match status" value="1"/>
</dbReference>
<reference evidence="11" key="1">
    <citation type="submission" date="2018-05" db="EMBL/GenBank/DDBJ databases">
        <authorList>
            <person name="Lanie J.A."/>
            <person name="Ng W.-L."/>
            <person name="Kazmierczak K.M."/>
            <person name="Andrzejewski T.M."/>
            <person name="Davidsen T.M."/>
            <person name="Wayne K.J."/>
            <person name="Tettelin H."/>
            <person name="Glass J.I."/>
            <person name="Rusch D."/>
            <person name="Podicherti R."/>
            <person name="Tsui H.-C.T."/>
            <person name="Winkler M.E."/>
        </authorList>
    </citation>
    <scope>NUCLEOTIDE SEQUENCE</scope>
</reference>
<proteinExistence type="predicted"/>
<dbReference type="InterPro" id="IPR002550">
    <property type="entry name" value="CNNM"/>
</dbReference>
<evidence type="ECO:0000256" key="1">
    <source>
        <dbReference type="ARBA" id="ARBA00004651"/>
    </source>
</evidence>
<feature type="domain" description="CNNM transmembrane" evidence="10">
    <location>
        <begin position="1"/>
        <end position="194"/>
    </location>
</feature>
<keyword evidence="2" id="KW-1003">Cell membrane</keyword>
<evidence type="ECO:0000313" key="11">
    <source>
        <dbReference type="EMBL" id="SVB90190.1"/>
    </source>
</evidence>
<dbReference type="InterPro" id="IPR000644">
    <property type="entry name" value="CBS_dom"/>
</dbReference>
<gene>
    <name evidence="11" type="ORF">METZ01_LOCUS243044</name>
</gene>
<dbReference type="InterPro" id="IPR051676">
    <property type="entry name" value="UPF0053_domain"/>
</dbReference>
<dbReference type="AlphaFoldDB" id="A0A382HSC4"/>
<keyword evidence="3 8" id="KW-0812">Transmembrane</keyword>
<feature type="non-terminal residue" evidence="11">
    <location>
        <position position="362"/>
    </location>
</feature>
<keyword evidence="4" id="KW-0677">Repeat</keyword>
<evidence type="ECO:0000256" key="8">
    <source>
        <dbReference type="SAM" id="Phobius"/>
    </source>
</evidence>
<feature type="transmembrane region" description="Helical" evidence="8">
    <location>
        <begin position="57"/>
        <end position="78"/>
    </location>
</feature>
<organism evidence="11">
    <name type="scientific">marine metagenome</name>
    <dbReference type="NCBI Taxonomy" id="408172"/>
    <lineage>
        <taxon>unclassified sequences</taxon>
        <taxon>metagenomes</taxon>
        <taxon>ecological metagenomes</taxon>
    </lineage>
</organism>
<evidence type="ECO:0000256" key="7">
    <source>
        <dbReference type="ARBA" id="ARBA00023136"/>
    </source>
</evidence>
<dbReference type="InterPro" id="IPR046342">
    <property type="entry name" value="CBS_dom_sf"/>
</dbReference>
<evidence type="ECO:0000256" key="5">
    <source>
        <dbReference type="ARBA" id="ARBA00022989"/>
    </source>
</evidence>
<keyword evidence="5 8" id="KW-1133">Transmembrane helix</keyword>
<feature type="domain" description="CBS" evidence="9">
    <location>
        <begin position="278"/>
        <end position="335"/>
    </location>
</feature>
<dbReference type="GO" id="GO:0005886">
    <property type="term" value="C:plasma membrane"/>
    <property type="evidence" value="ECO:0007669"/>
    <property type="project" value="UniProtKB-SubCell"/>
</dbReference>
<dbReference type="PANTHER" id="PTHR43099">
    <property type="entry name" value="UPF0053 PROTEIN YRKA"/>
    <property type="match status" value="1"/>
</dbReference>
<dbReference type="Pfam" id="PF01595">
    <property type="entry name" value="CNNM"/>
    <property type="match status" value="1"/>
</dbReference>
<dbReference type="PANTHER" id="PTHR43099:SF5">
    <property type="entry name" value="HLYC_CORC FAMILY TRANSPORTER"/>
    <property type="match status" value="1"/>
</dbReference>
<sequence>MSIWSGLFIAAALLLLNAFFVAAEFSLVAVNRASVEAEAESGSLRASRVRKLLENLTVYLSGAQFGITVSALLLGFVAEPTVAKILTGQTNHSGLSVFLAVVFASSLHLVLGEQIPKYLALAVPRRITFLLAPLIQIYGKIFFPVVALLNYCANRIVNRLGIEPKSEISASHTLGELEHLIEASGDEGVLDSEEVNLLRRSIRFADKTVADVLVPRGEVKALQKQDPVRKLVDLSANTGFSRFPVFGIDLDDIQGVVHVKSLYNFSIKKRFSLSVKDLMNEVLIVPETRDLDDVLTDMRESRNQLLVVADEHGGTAGIVSMEDVIEEIVGEIGDEYDHMEVKTRAESLGSTIISGKLNLYEV</sequence>
<dbReference type="PROSITE" id="PS51371">
    <property type="entry name" value="CBS"/>
    <property type="match status" value="1"/>
</dbReference>
<accession>A0A382HSC4</accession>
<protein>
    <recommendedName>
        <fullName evidence="12">CNNM transmembrane domain-containing protein</fullName>
    </recommendedName>
</protein>
<evidence type="ECO:0000259" key="9">
    <source>
        <dbReference type="PROSITE" id="PS51371"/>
    </source>
</evidence>
<dbReference type="Gene3D" id="3.10.580.10">
    <property type="entry name" value="CBS-domain"/>
    <property type="match status" value="1"/>
</dbReference>
<evidence type="ECO:0000259" key="10">
    <source>
        <dbReference type="PROSITE" id="PS51846"/>
    </source>
</evidence>
<dbReference type="EMBL" id="UINC01063019">
    <property type="protein sequence ID" value="SVB90190.1"/>
    <property type="molecule type" value="Genomic_DNA"/>
</dbReference>
<dbReference type="PROSITE" id="PS51846">
    <property type="entry name" value="CNNM"/>
    <property type="match status" value="1"/>
</dbReference>
<dbReference type="FunFam" id="3.10.580.10:FF:000002">
    <property type="entry name" value="Magnesium/cobalt efflux protein CorC"/>
    <property type="match status" value="1"/>
</dbReference>
<keyword evidence="7 8" id="KW-0472">Membrane</keyword>
<feature type="transmembrane region" description="Helical" evidence="8">
    <location>
        <begin position="131"/>
        <end position="153"/>
    </location>
</feature>
<evidence type="ECO:0000256" key="6">
    <source>
        <dbReference type="ARBA" id="ARBA00023122"/>
    </source>
</evidence>
<keyword evidence="6" id="KW-0129">CBS domain</keyword>
<evidence type="ECO:0008006" key="12">
    <source>
        <dbReference type="Google" id="ProtNLM"/>
    </source>
</evidence>
<dbReference type="Pfam" id="PF00571">
    <property type="entry name" value="CBS"/>
    <property type="match status" value="1"/>
</dbReference>
<dbReference type="CDD" id="cd04590">
    <property type="entry name" value="CBS_pair_CorC_HlyC_assoc"/>
    <property type="match status" value="1"/>
</dbReference>
<evidence type="ECO:0000256" key="2">
    <source>
        <dbReference type="ARBA" id="ARBA00022475"/>
    </source>
</evidence>